<evidence type="ECO:0000313" key="5">
    <source>
        <dbReference type="Proteomes" id="UP000824089"/>
    </source>
</evidence>
<reference evidence="4" key="1">
    <citation type="submission" date="2020-10" db="EMBL/GenBank/DDBJ databases">
        <authorList>
            <person name="Gilroy R."/>
        </authorList>
    </citation>
    <scope>NUCLEOTIDE SEQUENCE</scope>
    <source>
        <strain evidence="4">CHK195-4489</strain>
    </source>
</reference>
<dbReference type="Gene3D" id="3.90.1720.10">
    <property type="entry name" value="endopeptidase domain like (from Nostoc punctiforme)"/>
    <property type="match status" value="1"/>
</dbReference>
<dbReference type="InterPro" id="IPR003646">
    <property type="entry name" value="SH3-like_bac-type"/>
</dbReference>
<gene>
    <name evidence="4" type="ORF">IAD50_01780</name>
</gene>
<dbReference type="Gene3D" id="2.30.30.40">
    <property type="entry name" value="SH3 Domains"/>
    <property type="match status" value="1"/>
</dbReference>
<dbReference type="SUPFAM" id="SSF54001">
    <property type="entry name" value="Cysteine proteinases"/>
    <property type="match status" value="1"/>
</dbReference>
<reference evidence="4" key="2">
    <citation type="journal article" date="2021" name="PeerJ">
        <title>Extensive microbial diversity within the chicken gut microbiome revealed by metagenomics and culture.</title>
        <authorList>
            <person name="Gilroy R."/>
            <person name="Ravi A."/>
            <person name="Getino M."/>
            <person name="Pursley I."/>
            <person name="Horton D.L."/>
            <person name="Alikhan N.F."/>
            <person name="Baker D."/>
            <person name="Gharbi K."/>
            <person name="Hall N."/>
            <person name="Watson M."/>
            <person name="Adriaenssens E.M."/>
            <person name="Foster-Nyarko E."/>
            <person name="Jarju S."/>
            <person name="Secka A."/>
            <person name="Antonio M."/>
            <person name="Oren A."/>
            <person name="Chaudhuri R.R."/>
            <person name="La Ragione R."/>
            <person name="Hildebrand F."/>
            <person name="Pallen M.J."/>
        </authorList>
    </citation>
    <scope>NUCLEOTIDE SEQUENCE</scope>
    <source>
        <strain evidence="4">CHK195-4489</strain>
    </source>
</reference>
<protein>
    <recommendedName>
        <fullName evidence="2">N-acetylmuramoyl-L-alanine amidase</fullName>
        <ecNumber evidence="2">3.5.1.28</ecNumber>
    </recommendedName>
</protein>
<comment type="caution">
    <text evidence="4">The sequence shown here is derived from an EMBL/GenBank/DDBJ whole genome shotgun (WGS) entry which is preliminary data.</text>
</comment>
<evidence type="ECO:0000259" key="3">
    <source>
        <dbReference type="PROSITE" id="PS51781"/>
    </source>
</evidence>
<dbReference type="GO" id="GO:0008745">
    <property type="term" value="F:N-acetylmuramoyl-L-alanine amidase activity"/>
    <property type="evidence" value="ECO:0007669"/>
    <property type="project" value="UniProtKB-EC"/>
</dbReference>
<dbReference type="InterPro" id="IPR007921">
    <property type="entry name" value="CHAP_dom"/>
</dbReference>
<evidence type="ECO:0000313" key="4">
    <source>
        <dbReference type="EMBL" id="HIU29006.1"/>
    </source>
</evidence>
<dbReference type="PROSITE" id="PS51781">
    <property type="entry name" value="SH3B"/>
    <property type="match status" value="1"/>
</dbReference>
<evidence type="ECO:0000256" key="1">
    <source>
        <dbReference type="ARBA" id="ARBA00001561"/>
    </source>
</evidence>
<proteinExistence type="predicted"/>
<sequence length="661" mass="71261">MKKFARRIFSAVLTFAIAAGLLPLRMENVLALTMTYEPSSYYRSSVYYSRLTGVTLTGNPKTDLVLVAASQVGYHEGNSRSELGGGNTSGTANYTEYAYWFGPRVRGDSNFWYAWCAMFISWCARQAGIPESMINNSSMATCSGNPSLSGSYAFHIEKKTKDTYTPQAGDIIFFSSSGTASGQHVGIVESVSGGYVHTIEGNASNQVLRRSYALTSSQIVYYGVMNGAGGGTALSYETTWDIGTYTVTASALNIRQYPTASSAKTGSYPNGSIVTIYEYLTDGSWGRTDDGWISMDYVSRRYETISINAQTYEKGAPITVYTGNTGNYPEAWIGLYRQGEVEDPYTAGGVEARVYEYVGSNSSVTFDSSSLTAGSYYVRAYCSGGLSAYVKISDPVFFTVTEGTQTYVRDADLYTISNVTAINVRAVPQTGAVVKTLDAGAVIPIYEICDLQVMGGTQRWGRTDGGWLAMVSSADLTTPYCVPYKKTISMSESYIQGSKLIVTAYDIVHPAYTGVWLGIYNAADSDRSEDVQGAVSVLWADAIADESGNAVMTFPNQNQSDKGISYVLPAGSYYARLFCTIGDDAYIALSDKLAFTVVSSANTAVVSSNAASYIKGETMKISYGGGSLTDTAWIGIYPISQNVYQAENPSLLWQYVSSAGG</sequence>
<comment type="catalytic activity">
    <reaction evidence="1">
        <text>Hydrolyzes the link between N-acetylmuramoyl residues and L-amino acid residues in certain cell-wall glycopeptides.</text>
        <dbReference type="EC" id="3.5.1.28"/>
    </reaction>
</comment>
<feature type="domain" description="SH3b" evidence="3">
    <location>
        <begin position="242"/>
        <end position="307"/>
    </location>
</feature>
<dbReference type="EC" id="3.5.1.28" evidence="2"/>
<dbReference type="EMBL" id="DVMM01000034">
    <property type="protein sequence ID" value="HIU29006.1"/>
    <property type="molecule type" value="Genomic_DNA"/>
</dbReference>
<dbReference type="AlphaFoldDB" id="A0A9D1I6F5"/>
<accession>A0A9D1I6F5</accession>
<dbReference type="InterPro" id="IPR038765">
    <property type="entry name" value="Papain-like_cys_pep_sf"/>
</dbReference>
<evidence type="ECO:0000256" key="2">
    <source>
        <dbReference type="ARBA" id="ARBA00011901"/>
    </source>
</evidence>
<dbReference type="Pfam" id="PF05257">
    <property type="entry name" value="CHAP"/>
    <property type="match status" value="1"/>
</dbReference>
<organism evidence="4 5">
    <name type="scientific">Candidatus Egerieisoma faecipullorum</name>
    <dbReference type="NCBI Taxonomy" id="2840963"/>
    <lineage>
        <taxon>Bacteria</taxon>
        <taxon>Bacillati</taxon>
        <taxon>Bacillota</taxon>
        <taxon>Clostridia</taxon>
        <taxon>Eubacteriales</taxon>
        <taxon>Clostridiaceae</taxon>
        <taxon>Clostridiaceae incertae sedis</taxon>
        <taxon>Candidatus Egerieisoma</taxon>
    </lineage>
</organism>
<feature type="non-terminal residue" evidence="4">
    <location>
        <position position="661"/>
    </location>
</feature>
<dbReference type="Proteomes" id="UP000824089">
    <property type="component" value="Unassembled WGS sequence"/>
</dbReference>
<name>A0A9D1I6F5_9CLOT</name>